<sequence>MELLILVQNLALQEFVVVGGVLKILLTLLSSSAPTGLSQPLPIHQDPEVGQSNFAYVLVRNRGTQPAYNVHVFITTIKMRGIYYDNSSR</sequence>
<keyword evidence="2" id="KW-1185">Reference proteome</keyword>
<evidence type="ECO:0000313" key="2">
    <source>
        <dbReference type="Proteomes" id="UP000031623"/>
    </source>
</evidence>
<dbReference type="Proteomes" id="UP000031623">
    <property type="component" value="Chromosome"/>
</dbReference>
<name>A0A090AFM7_9GAMM</name>
<evidence type="ECO:0000313" key="1">
    <source>
        <dbReference type="EMBL" id="BAP55854.1"/>
    </source>
</evidence>
<dbReference type="STRING" id="40754.THII_1557"/>
<dbReference type="HOGENOM" id="CLU_2453669_0_0_6"/>
<proteinExistence type="predicted"/>
<reference evidence="1 2" key="1">
    <citation type="journal article" date="2014" name="ISME J.">
        <title>Ecophysiology of Thioploca ingrica as revealed by the complete genome sequence supplemented with proteomic evidence.</title>
        <authorList>
            <person name="Kojima H."/>
            <person name="Ogura Y."/>
            <person name="Yamamoto N."/>
            <person name="Togashi T."/>
            <person name="Mori H."/>
            <person name="Watanabe T."/>
            <person name="Nemoto F."/>
            <person name="Kurokawa K."/>
            <person name="Hayashi T."/>
            <person name="Fukui M."/>
        </authorList>
    </citation>
    <scope>NUCLEOTIDE SEQUENCE [LARGE SCALE GENOMIC DNA]</scope>
</reference>
<accession>A0A090AFM7</accession>
<dbReference type="KEGG" id="tig:THII_1557"/>
<gene>
    <name evidence="1" type="ORF">THII_1557</name>
</gene>
<dbReference type="EMBL" id="AP014633">
    <property type="protein sequence ID" value="BAP55854.1"/>
    <property type="molecule type" value="Genomic_DNA"/>
</dbReference>
<dbReference type="AlphaFoldDB" id="A0A090AFM7"/>
<protein>
    <submittedName>
        <fullName evidence="1">Uncharacterized protein</fullName>
    </submittedName>
</protein>
<organism evidence="1 2">
    <name type="scientific">Thioploca ingrica</name>
    <dbReference type="NCBI Taxonomy" id="40754"/>
    <lineage>
        <taxon>Bacteria</taxon>
        <taxon>Pseudomonadati</taxon>
        <taxon>Pseudomonadota</taxon>
        <taxon>Gammaproteobacteria</taxon>
        <taxon>Thiotrichales</taxon>
        <taxon>Thiotrichaceae</taxon>
        <taxon>Thioploca</taxon>
    </lineage>
</organism>